<organism evidence="2 3">
    <name type="scientific">Modestobacter italicus (strain DSM 44449 / CECT 9708 / BC 501)</name>
    <dbReference type="NCBI Taxonomy" id="2732864"/>
    <lineage>
        <taxon>Bacteria</taxon>
        <taxon>Bacillati</taxon>
        <taxon>Actinomycetota</taxon>
        <taxon>Actinomycetes</taxon>
        <taxon>Geodermatophilales</taxon>
        <taxon>Geodermatophilaceae</taxon>
        <taxon>Modestobacter</taxon>
    </lineage>
</organism>
<evidence type="ECO:0000313" key="2">
    <source>
        <dbReference type="EMBL" id="CCH87530.1"/>
    </source>
</evidence>
<protein>
    <submittedName>
        <fullName evidence="2">Uncharacterized protein</fullName>
    </submittedName>
</protein>
<name>I4EVW7_MODI5</name>
<keyword evidence="3" id="KW-1185">Reference proteome</keyword>
<dbReference type="EMBL" id="FO203431">
    <property type="protein sequence ID" value="CCH87530.1"/>
    <property type="molecule type" value="Genomic_DNA"/>
</dbReference>
<feature type="region of interest" description="Disordered" evidence="1">
    <location>
        <begin position="84"/>
        <end position="107"/>
    </location>
</feature>
<accession>I4EVW7</accession>
<dbReference type="KEGG" id="mmar:MODMU_2095"/>
<reference evidence="2 3" key="1">
    <citation type="journal article" date="2012" name="J. Bacteriol.">
        <title>Genome Sequence of Radiation-Resistant Modestobacter marinus Strain BC501, a Representative Actinobacterium That Thrives on Calcareous Stone Surfaces.</title>
        <authorList>
            <person name="Normand P."/>
            <person name="Gury J."/>
            <person name="Pujic P."/>
            <person name="Chouaia B."/>
            <person name="Crotti E."/>
            <person name="Brusetti L."/>
            <person name="Daffonchio D."/>
            <person name="Vacherie B."/>
            <person name="Barbe V."/>
            <person name="Medigue C."/>
            <person name="Calteau A."/>
            <person name="Ghodhbane-Gtari F."/>
            <person name="Essoussi I."/>
            <person name="Nouioui I."/>
            <person name="Abbassi-Ghozzi I."/>
            <person name="Gtari M."/>
        </authorList>
    </citation>
    <scope>NUCLEOTIDE SEQUENCE [LARGE SCALE GENOMIC DNA]</scope>
    <source>
        <strain evidence="3">BC 501</strain>
    </source>
</reference>
<dbReference type="AlphaFoldDB" id="I4EVW7"/>
<evidence type="ECO:0000256" key="1">
    <source>
        <dbReference type="SAM" id="MobiDB-lite"/>
    </source>
</evidence>
<dbReference type="STRING" id="477641.MODMU_2095"/>
<gene>
    <name evidence="2" type="ordered locus">MODMU_2095</name>
</gene>
<dbReference type="PATRIC" id="fig|477641.3.peg.1987"/>
<proteinExistence type="predicted"/>
<evidence type="ECO:0000313" key="3">
    <source>
        <dbReference type="Proteomes" id="UP000006461"/>
    </source>
</evidence>
<sequence>MTGDGELHELGRTSGAHGEVVLRRRGAITELVVDGVFAMDDVDTSTERALATEALRRCPGAGLRVLCGCSSAGSGWAWTRRPCSPTAGRRGRRRRAAAGAGPLGRLPGLPQLPAGRLRLCGCTSGTSRTPCRLPAGTRCCWTSTTARRSWCTSPTPASTPGPGWPRRWRRCGPVGCWRSGPATPRRSCAAAGRPARAADVEHLGLPVQRDGRRFDYAVVLARSAQSPADDRTG</sequence>
<feature type="compositionally biased region" description="Low complexity" evidence="1">
    <location>
        <begin position="97"/>
        <end position="107"/>
    </location>
</feature>
<dbReference type="Proteomes" id="UP000006461">
    <property type="component" value="Chromosome"/>
</dbReference>
<dbReference type="HOGENOM" id="CLU_1188885_0_0_11"/>